<keyword evidence="2" id="KW-1185">Reference proteome</keyword>
<evidence type="ECO:0000313" key="1">
    <source>
        <dbReference type="EMBL" id="GBP74777.1"/>
    </source>
</evidence>
<proteinExistence type="predicted"/>
<sequence length="206" mass="23838">MHTLQSVHTADDDVRGASLCPHRHKSPLPTSDSVKQLLQKSFRRTLFQPEPTITVSRILLDLIRRPPPPHNFIRRPLNVLLDPPDKLTVEVERLININKDMLEIITRRRHLMPIGRDRQSPQSSNLLGLQTTANQHVASGVFWSVKVGHTPRTRVRRRSLVRVPRLTGKFEEEGMPPTAEIEACLVQRRRRFIQNPFPWKSIRPPH</sequence>
<name>A0A4C1YK52_EUMVA</name>
<evidence type="ECO:0000313" key="2">
    <source>
        <dbReference type="Proteomes" id="UP000299102"/>
    </source>
</evidence>
<dbReference type="Proteomes" id="UP000299102">
    <property type="component" value="Unassembled WGS sequence"/>
</dbReference>
<dbReference type="EMBL" id="BGZK01001222">
    <property type="protein sequence ID" value="GBP74777.1"/>
    <property type="molecule type" value="Genomic_DNA"/>
</dbReference>
<accession>A0A4C1YK52</accession>
<organism evidence="1 2">
    <name type="scientific">Eumeta variegata</name>
    <name type="common">Bagworm moth</name>
    <name type="synonym">Eumeta japonica</name>
    <dbReference type="NCBI Taxonomy" id="151549"/>
    <lineage>
        <taxon>Eukaryota</taxon>
        <taxon>Metazoa</taxon>
        <taxon>Ecdysozoa</taxon>
        <taxon>Arthropoda</taxon>
        <taxon>Hexapoda</taxon>
        <taxon>Insecta</taxon>
        <taxon>Pterygota</taxon>
        <taxon>Neoptera</taxon>
        <taxon>Endopterygota</taxon>
        <taxon>Lepidoptera</taxon>
        <taxon>Glossata</taxon>
        <taxon>Ditrysia</taxon>
        <taxon>Tineoidea</taxon>
        <taxon>Psychidae</taxon>
        <taxon>Oiketicinae</taxon>
        <taxon>Eumeta</taxon>
    </lineage>
</organism>
<gene>
    <name evidence="1" type="ORF">EVAR_98162_1</name>
</gene>
<protein>
    <submittedName>
        <fullName evidence="1">Uncharacterized protein</fullName>
    </submittedName>
</protein>
<dbReference type="AlphaFoldDB" id="A0A4C1YK52"/>
<reference evidence="1 2" key="1">
    <citation type="journal article" date="2019" name="Commun. Biol.">
        <title>The bagworm genome reveals a unique fibroin gene that provides high tensile strength.</title>
        <authorList>
            <person name="Kono N."/>
            <person name="Nakamura H."/>
            <person name="Ohtoshi R."/>
            <person name="Tomita M."/>
            <person name="Numata K."/>
            <person name="Arakawa K."/>
        </authorList>
    </citation>
    <scope>NUCLEOTIDE SEQUENCE [LARGE SCALE GENOMIC DNA]</scope>
</reference>
<comment type="caution">
    <text evidence="1">The sequence shown here is derived from an EMBL/GenBank/DDBJ whole genome shotgun (WGS) entry which is preliminary data.</text>
</comment>